<keyword evidence="1" id="KW-1133">Transmembrane helix</keyword>
<gene>
    <name evidence="2" type="ORF">BGE01nite_19570</name>
</gene>
<feature type="transmembrane region" description="Helical" evidence="1">
    <location>
        <begin position="7"/>
        <end position="27"/>
    </location>
</feature>
<evidence type="ECO:0000256" key="1">
    <source>
        <dbReference type="SAM" id="Phobius"/>
    </source>
</evidence>
<comment type="caution">
    <text evidence="2">The sequence shown here is derived from an EMBL/GenBank/DDBJ whole genome shotgun (WGS) entry which is preliminary data.</text>
</comment>
<keyword evidence="3" id="KW-1185">Reference proteome</keyword>
<feature type="transmembrane region" description="Helical" evidence="1">
    <location>
        <begin position="62"/>
        <end position="84"/>
    </location>
</feature>
<dbReference type="OrthoDB" id="194063at2"/>
<evidence type="ECO:0000313" key="3">
    <source>
        <dbReference type="Proteomes" id="UP000321577"/>
    </source>
</evidence>
<proteinExistence type="predicted"/>
<reference evidence="2 3" key="1">
    <citation type="submission" date="2019-07" db="EMBL/GenBank/DDBJ databases">
        <title>Whole genome shotgun sequence of Brevifollis gellanilyticus NBRC 108608.</title>
        <authorList>
            <person name="Hosoyama A."/>
            <person name="Uohara A."/>
            <person name="Ohji S."/>
            <person name="Ichikawa N."/>
        </authorList>
    </citation>
    <scope>NUCLEOTIDE SEQUENCE [LARGE SCALE GENOMIC DNA]</scope>
    <source>
        <strain evidence="2 3">NBRC 108608</strain>
    </source>
</reference>
<protein>
    <submittedName>
        <fullName evidence="2">Uncharacterized protein</fullName>
    </submittedName>
</protein>
<dbReference type="EMBL" id="BKAG01000011">
    <property type="protein sequence ID" value="GEP42666.1"/>
    <property type="molecule type" value="Genomic_DNA"/>
</dbReference>
<accession>A0A512M7G0</accession>
<evidence type="ECO:0000313" key="2">
    <source>
        <dbReference type="EMBL" id="GEP42666.1"/>
    </source>
</evidence>
<dbReference type="Proteomes" id="UP000321577">
    <property type="component" value="Unassembled WGS sequence"/>
</dbReference>
<name>A0A512M7G0_9BACT</name>
<organism evidence="2 3">
    <name type="scientific">Brevifollis gellanilyticus</name>
    <dbReference type="NCBI Taxonomy" id="748831"/>
    <lineage>
        <taxon>Bacteria</taxon>
        <taxon>Pseudomonadati</taxon>
        <taxon>Verrucomicrobiota</taxon>
        <taxon>Verrucomicrobiia</taxon>
        <taxon>Verrucomicrobiales</taxon>
        <taxon>Verrucomicrobiaceae</taxon>
    </lineage>
</organism>
<keyword evidence="1" id="KW-0472">Membrane</keyword>
<dbReference type="RefSeq" id="WP_146850258.1">
    <property type="nucleotide sequence ID" value="NZ_BKAG01000011.1"/>
</dbReference>
<keyword evidence="1" id="KW-0812">Transmembrane</keyword>
<dbReference type="AlphaFoldDB" id="A0A512M7G0"/>
<sequence length="120" mass="13929">MDERFPLHYQIACIVLTALFVWSFSIAREPRQWRRLFQSMFSKGEQFSVNKNKVIDETLKRYGIVIAMIILVADVGCFVAMVTYKERMHAKQMSAEDWNRLQEQNKIQSASPAQGRAGIN</sequence>